<dbReference type="PANTHER" id="PTHR43555:SF1">
    <property type="entry name" value="PHOSPHORIBOSYLFORMYLGLYCINAMIDINE SYNTHASE SUBUNIT PURL"/>
    <property type="match status" value="1"/>
</dbReference>
<dbReference type="Pfam" id="PF02769">
    <property type="entry name" value="AIRS_C"/>
    <property type="match status" value="2"/>
</dbReference>
<feature type="binding site" evidence="8">
    <location>
        <position position="109"/>
    </location>
    <ligand>
        <name>substrate</name>
    </ligand>
</feature>
<dbReference type="NCBIfam" id="TIGR01736">
    <property type="entry name" value="FGAM_synth_II"/>
    <property type="match status" value="1"/>
</dbReference>
<dbReference type="InterPro" id="IPR010918">
    <property type="entry name" value="PurM-like_C_dom"/>
</dbReference>
<dbReference type="InterPro" id="IPR036921">
    <property type="entry name" value="PurM-like_N_sf"/>
</dbReference>
<feature type="active site" description="Proton acceptor" evidence="8">
    <location>
        <position position="88"/>
    </location>
</feature>
<keyword evidence="13" id="KW-1185">Reference proteome</keyword>
<dbReference type="UniPathway" id="UPA00074">
    <property type="reaction ID" value="UER00128"/>
</dbReference>
<feature type="binding site" evidence="8">
    <location>
        <position position="530"/>
    </location>
    <ligand>
        <name>substrate</name>
    </ligand>
</feature>
<dbReference type="GO" id="GO:0005524">
    <property type="term" value="F:ATP binding"/>
    <property type="evidence" value="ECO:0007669"/>
    <property type="project" value="UniProtKB-UniRule"/>
</dbReference>
<dbReference type="RefSeq" id="WP_084667208.1">
    <property type="nucleotide sequence ID" value="NZ_LT838272.1"/>
</dbReference>
<feature type="active site" evidence="8">
    <location>
        <position position="42"/>
    </location>
</feature>
<dbReference type="STRING" id="698762.SAMN00808754_3116"/>
<dbReference type="Pfam" id="PF00586">
    <property type="entry name" value="AIRS"/>
    <property type="match status" value="2"/>
</dbReference>
<evidence type="ECO:0000256" key="6">
    <source>
        <dbReference type="ARBA" id="ARBA00022840"/>
    </source>
</evidence>
<name>A0A1W1W2Z4_9FIRM</name>
<keyword evidence="2 8" id="KW-0436">Ligase</keyword>
<dbReference type="SUPFAM" id="SSF55326">
    <property type="entry name" value="PurM N-terminal domain-like"/>
    <property type="match status" value="2"/>
</dbReference>
<feature type="binding site" evidence="8">
    <location>
        <position position="45"/>
    </location>
    <ligand>
        <name>ATP</name>
        <dbReference type="ChEBI" id="CHEBI:30616"/>
    </ligand>
</feature>
<feature type="domain" description="Phosphoribosylformylglycinamidine synthase linker" evidence="11">
    <location>
        <begin position="7"/>
        <end position="46"/>
    </location>
</feature>
<dbReference type="GO" id="GO:0006189">
    <property type="term" value="P:'de novo' IMP biosynthetic process"/>
    <property type="evidence" value="ECO:0007669"/>
    <property type="project" value="UniProtKB-UniRule"/>
</dbReference>
<evidence type="ECO:0000313" key="13">
    <source>
        <dbReference type="Proteomes" id="UP000192569"/>
    </source>
</evidence>
<dbReference type="GO" id="GO:0000287">
    <property type="term" value="F:magnesium ion binding"/>
    <property type="evidence" value="ECO:0007669"/>
    <property type="project" value="UniProtKB-UniRule"/>
</dbReference>
<keyword evidence="5 8" id="KW-0658">Purine biosynthesis</keyword>
<feature type="domain" description="PurM-like C-terminal" evidence="10">
    <location>
        <begin position="565"/>
        <end position="696"/>
    </location>
</feature>
<comment type="similarity">
    <text evidence="8">Belongs to the FGAMS family.</text>
</comment>
<dbReference type="NCBIfam" id="NF002290">
    <property type="entry name" value="PRK01213.1"/>
    <property type="match status" value="1"/>
</dbReference>
<feature type="binding site" evidence="8">
    <location>
        <begin position="87"/>
        <end position="90"/>
    </location>
    <ligand>
        <name>substrate</name>
    </ligand>
</feature>
<dbReference type="InterPro" id="IPR036676">
    <property type="entry name" value="PurM-like_C_sf"/>
</dbReference>
<dbReference type="Pfam" id="PF18072">
    <property type="entry name" value="FGAR-AT_linker"/>
    <property type="match status" value="1"/>
</dbReference>
<dbReference type="CDD" id="cd02203">
    <property type="entry name" value="PurL_repeat1"/>
    <property type="match status" value="1"/>
</dbReference>
<feature type="binding site" evidence="8">
    <location>
        <position position="528"/>
    </location>
    <ligand>
        <name>Mg(2+)</name>
        <dbReference type="ChEBI" id="CHEBI:18420"/>
        <label>1</label>
    </ligand>
</feature>
<evidence type="ECO:0000256" key="8">
    <source>
        <dbReference type="HAMAP-Rule" id="MF_00420"/>
    </source>
</evidence>
<feature type="binding site" evidence="8">
    <location>
        <position position="490"/>
    </location>
    <ligand>
        <name>ATP</name>
        <dbReference type="ChEBI" id="CHEBI:30616"/>
    </ligand>
</feature>
<comment type="subcellular location">
    <subcellularLocation>
        <location evidence="8">Cytoplasm</location>
    </subcellularLocation>
</comment>
<proteinExistence type="inferred from homology"/>
<feature type="binding site" evidence="8">
    <location>
        <position position="527"/>
    </location>
    <ligand>
        <name>ATP</name>
        <dbReference type="ChEBI" id="CHEBI:30616"/>
    </ligand>
</feature>
<dbReference type="Gene3D" id="3.90.650.10">
    <property type="entry name" value="PurM-like C-terminal domain"/>
    <property type="match status" value="2"/>
</dbReference>
<evidence type="ECO:0000259" key="10">
    <source>
        <dbReference type="Pfam" id="PF02769"/>
    </source>
</evidence>
<comment type="pathway">
    <text evidence="8">Purine metabolism; IMP biosynthesis via de novo pathway; 5-amino-1-(5-phospho-D-ribosyl)imidazole from N(2)-formyl-N(1)-(5-phospho-D-ribosyl)glycinamide: step 1/2.</text>
</comment>
<evidence type="ECO:0000256" key="1">
    <source>
        <dbReference type="ARBA" id="ARBA00022490"/>
    </source>
</evidence>
<accession>A0A1W1W2Z4</accession>
<feature type="domain" description="PurM-like N-terminal" evidence="9">
    <location>
        <begin position="67"/>
        <end position="182"/>
    </location>
</feature>
<keyword evidence="3 8" id="KW-0479">Metal-binding</keyword>
<evidence type="ECO:0000256" key="4">
    <source>
        <dbReference type="ARBA" id="ARBA00022741"/>
    </source>
</evidence>
<dbReference type="CDD" id="cd02204">
    <property type="entry name" value="PurL_repeat2"/>
    <property type="match status" value="1"/>
</dbReference>
<comment type="function">
    <text evidence="8">Part of the phosphoribosylformylglycinamidine synthase complex involved in the purines biosynthetic pathway. Catalyzes the ATP-dependent conversion of formylglycinamide ribonucleotide (FGAR) and glutamine to yield formylglycinamidine ribonucleotide (FGAM) and glutamate. The FGAM synthase complex is composed of three subunits. PurQ produces an ammonia molecule by converting glutamine to glutamate. PurL transfers the ammonia molecule to FGAR to form FGAM in an ATP-dependent manner. PurS interacts with PurQ and PurL and is thought to assist in the transfer of the ammonia molecule from PurQ to PurL.</text>
</comment>
<reference evidence="12 13" key="1">
    <citation type="submission" date="2017-04" db="EMBL/GenBank/DDBJ databases">
        <authorList>
            <person name="Afonso C.L."/>
            <person name="Miller P.J."/>
            <person name="Scott M.A."/>
            <person name="Spackman E."/>
            <person name="Goraichik I."/>
            <person name="Dimitrov K.M."/>
            <person name="Suarez D.L."/>
            <person name="Swayne D.E."/>
        </authorList>
    </citation>
    <scope>NUCLEOTIDE SEQUENCE [LARGE SCALE GENOMIC DNA]</scope>
    <source>
        <strain evidence="12 13">ToBE</strain>
    </source>
</reference>
<comment type="catalytic activity">
    <reaction evidence="8">
        <text>N(2)-formyl-N(1)-(5-phospho-beta-D-ribosyl)glycinamide + L-glutamine + ATP + H2O = 2-formamido-N(1)-(5-O-phospho-beta-D-ribosyl)acetamidine + L-glutamate + ADP + phosphate + H(+)</text>
        <dbReference type="Rhea" id="RHEA:17129"/>
        <dbReference type="ChEBI" id="CHEBI:15377"/>
        <dbReference type="ChEBI" id="CHEBI:15378"/>
        <dbReference type="ChEBI" id="CHEBI:29985"/>
        <dbReference type="ChEBI" id="CHEBI:30616"/>
        <dbReference type="ChEBI" id="CHEBI:43474"/>
        <dbReference type="ChEBI" id="CHEBI:58359"/>
        <dbReference type="ChEBI" id="CHEBI:147286"/>
        <dbReference type="ChEBI" id="CHEBI:147287"/>
        <dbReference type="ChEBI" id="CHEBI:456216"/>
        <dbReference type="EC" id="6.3.5.3"/>
    </reaction>
</comment>
<comment type="subunit">
    <text evidence="8">Monomer. Part of the FGAM synthase complex composed of 1 PurL, 1 PurQ and 2 PurS subunits.</text>
</comment>
<feature type="binding site" evidence="8">
    <location>
        <position position="261"/>
    </location>
    <ligand>
        <name>Mg(2+)</name>
        <dbReference type="ChEBI" id="CHEBI:18420"/>
        <label>2</label>
    </ligand>
</feature>
<feature type="binding site" evidence="8">
    <location>
        <position position="233"/>
    </location>
    <ligand>
        <name>substrate</name>
    </ligand>
</feature>
<feature type="binding site" evidence="8">
    <location>
        <position position="86"/>
    </location>
    <ligand>
        <name>Mg(2+)</name>
        <dbReference type="ChEBI" id="CHEBI:18420"/>
        <label>1</label>
    </ligand>
</feature>
<sequence>MLKKPWQEMGLTDEEYERIVHLLGREPNYVELGMFAVMWSEHCGYKHSRPVLKMFPTSAPWVLQGPGENAGIIDIGDGLAVAFKIESHNHPSAIEPFQGAATGVGGIVRDIFAMGARPIALLNSLRFGPLDNPRNRYLLSGVVGGISFYGNCIGVPTVAGEVGFAPCYTSNPLVNVMCVGLIEHDKIQRGRASGIGNSVMVVGARTGRDGIHGATFASEELNEASEERRPSVQVGDPFREKLLIEACLEVVQEDLLVGMQDMGAAGITSSTAETASRAGTGMEIDVDLVPRREEGMTPYEVMLSESQERMLVIPKKGCEERVKEIFDRWGLEAVVIGRVTSDGVLRVKEKGRLVAEIPVRYLTEECPVYVRERRKPEYLSELWAYPLTELPEPLDYGEALLKLLSSPNIASKEWVYRQYDYMVRIDTVVRPGAADAAVLRVKGTKKGLAVTTDGNSRYCYLDPETGGAIAVAEAARNLSCTGARPLGLTDCLNFGNPEKPEVAWQFYHCVLGMSRACTHLNIPVVGGNVSFYNETNGEAIYPTPVVGMVGLLENIEERCTAGFKQEGDLVLLLGETRDELGGSEYLALLHGVVAGRPPELDLNLEAVVQQMVREAIARGLVQAAHDCSEGGLAIALAEMAILGGIGAEITLESPLRPSSLLFSETQSRILVSARPDKVEKLQELARAFQVPVKILGACGGRVLSISLGPKRLVNLSLEEMEAGWRKLTARLGG</sequence>
<gene>
    <name evidence="8" type="primary">purL</name>
    <name evidence="12" type="ORF">SAMN00808754_3116</name>
</gene>
<dbReference type="Proteomes" id="UP000192569">
    <property type="component" value="Chromosome I"/>
</dbReference>
<evidence type="ECO:0000256" key="2">
    <source>
        <dbReference type="ARBA" id="ARBA00022598"/>
    </source>
</evidence>
<dbReference type="FunFam" id="3.30.1330.10:FF:000004">
    <property type="entry name" value="Phosphoribosylformylglycinamidine synthase subunit PurL"/>
    <property type="match status" value="1"/>
</dbReference>
<dbReference type="OrthoDB" id="9804441at2"/>
<dbReference type="InterPro" id="IPR010074">
    <property type="entry name" value="PRibForGlyAmidine_synth_PurL"/>
</dbReference>
<comment type="caution">
    <text evidence="8">Lacks conserved residue(s) required for the propagation of feature annotation.</text>
</comment>
<feature type="binding site" evidence="8">
    <location>
        <position position="110"/>
    </location>
    <ligand>
        <name>Mg(2+)</name>
        <dbReference type="ChEBI" id="CHEBI:18420"/>
        <label>2</label>
    </ligand>
</feature>
<dbReference type="EC" id="6.3.5.3" evidence="8"/>
<organism evidence="12 13">
    <name type="scientific">Thermanaeromonas toyohensis ToBE</name>
    <dbReference type="NCBI Taxonomy" id="698762"/>
    <lineage>
        <taxon>Bacteria</taxon>
        <taxon>Bacillati</taxon>
        <taxon>Bacillota</taxon>
        <taxon>Clostridia</taxon>
        <taxon>Neomoorellales</taxon>
        <taxon>Neomoorellaceae</taxon>
        <taxon>Thermanaeromonas</taxon>
    </lineage>
</organism>
<keyword evidence="6 8" id="KW-0067">ATP-binding</keyword>
<keyword evidence="7 8" id="KW-0460">Magnesium</keyword>
<dbReference type="PIRSF" id="PIRSF001587">
    <property type="entry name" value="FGAM_synthase_II"/>
    <property type="match status" value="1"/>
</dbReference>
<dbReference type="InterPro" id="IPR041609">
    <property type="entry name" value="PurL_linker"/>
</dbReference>
<dbReference type="HAMAP" id="MF_00420">
    <property type="entry name" value="PurL_2"/>
    <property type="match status" value="1"/>
</dbReference>
<evidence type="ECO:0000259" key="9">
    <source>
        <dbReference type="Pfam" id="PF00586"/>
    </source>
</evidence>
<dbReference type="PANTHER" id="PTHR43555">
    <property type="entry name" value="PHOSPHORIBOSYLFORMYLGLYCINAMIDINE SYNTHASE SUBUNIT PURL"/>
    <property type="match status" value="1"/>
</dbReference>
<protein>
    <recommendedName>
        <fullName evidence="8">Phosphoribosylformylglycinamidine synthase subunit PurL</fullName>
        <shortName evidence="8">FGAM synthase</shortName>
        <ecNumber evidence="8">6.3.5.3</ecNumber>
    </recommendedName>
    <alternativeName>
        <fullName evidence="8">Formylglycinamide ribonucleotide amidotransferase subunit II</fullName>
        <shortName evidence="8">FGAR amidotransferase II</shortName>
        <shortName evidence="8">FGAR-AT II</shortName>
    </alternativeName>
    <alternativeName>
        <fullName evidence="8">Glutamine amidotransferase PurL</fullName>
    </alternativeName>
    <alternativeName>
        <fullName evidence="8">Phosphoribosylformylglycinamidine synthase subunit II</fullName>
    </alternativeName>
</protein>
<evidence type="ECO:0000256" key="3">
    <source>
        <dbReference type="ARBA" id="ARBA00022723"/>
    </source>
</evidence>
<evidence type="ECO:0000259" key="11">
    <source>
        <dbReference type="Pfam" id="PF18072"/>
    </source>
</evidence>
<keyword evidence="4 8" id="KW-0547">Nucleotide-binding</keyword>
<feature type="domain" description="PurM-like C-terminal" evidence="10">
    <location>
        <begin position="195"/>
        <end position="347"/>
    </location>
</feature>
<dbReference type="GO" id="GO:0005737">
    <property type="term" value="C:cytoplasm"/>
    <property type="evidence" value="ECO:0007669"/>
    <property type="project" value="UniProtKB-SubCell"/>
</dbReference>
<dbReference type="GO" id="GO:0004642">
    <property type="term" value="F:phosphoribosylformylglycinamidine synthase activity"/>
    <property type="evidence" value="ECO:0007669"/>
    <property type="project" value="UniProtKB-UniRule"/>
</dbReference>
<evidence type="ECO:0000256" key="7">
    <source>
        <dbReference type="ARBA" id="ARBA00022842"/>
    </source>
</evidence>
<dbReference type="SUPFAM" id="SSF56042">
    <property type="entry name" value="PurM C-terminal domain-like"/>
    <property type="match status" value="2"/>
</dbReference>
<feature type="binding site" evidence="8">
    <location>
        <begin position="305"/>
        <end position="307"/>
    </location>
    <ligand>
        <name>substrate</name>
    </ligand>
</feature>
<dbReference type="EMBL" id="LT838272">
    <property type="protein sequence ID" value="SMB99830.1"/>
    <property type="molecule type" value="Genomic_DNA"/>
</dbReference>
<dbReference type="Gene3D" id="3.30.1330.10">
    <property type="entry name" value="PurM-like, N-terminal domain"/>
    <property type="match status" value="2"/>
</dbReference>
<feature type="binding site" evidence="8">
    <location>
        <position position="84"/>
    </location>
    <ligand>
        <name>ATP</name>
        <dbReference type="ChEBI" id="CHEBI:30616"/>
    </ligand>
</feature>
<feature type="domain" description="PurM-like N-terminal" evidence="9">
    <location>
        <begin position="434"/>
        <end position="551"/>
    </location>
</feature>
<keyword evidence="1 8" id="KW-0963">Cytoplasm</keyword>
<dbReference type="AlphaFoldDB" id="A0A1W1W2Z4"/>
<evidence type="ECO:0000313" key="12">
    <source>
        <dbReference type="EMBL" id="SMB99830.1"/>
    </source>
</evidence>
<evidence type="ECO:0000256" key="5">
    <source>
        <dbReference type="ARBA" id="ARBA00022755"/>
    </source>
</evidence>
<dbReference type="InterPro" id="IPR016188">
    <property type="entry name" value="PurM-like_N"/>
</dbReference>